<sequence length="78" mass="8942">MLLPHTTIPTGIYGIPWVTTGESSVLYVFDIFAVYIHESHAVSQAQTLYPYNLDIFITPHITLDHELVRRPGTWPRPH</sequence>
<dbReference type="Proteomes" id="UP000515153">
    <property type="component" value="Chromosome V"/>
</dbReference>
<dbReference type="KEGG" id="pgri:PgNI_08021"/>
<evidence type="ECO:0000313" key="1">
    <source>
        <dbReference type="Proteomes" id="UP000515153"/>
    </source>
</evidence>
<dbReference type="AlphaFoldDB" id="A0A6P8AWF2"/>
<name>A0A6P8AWF2_PYRGI</name>
<accession>A0A6P8AWF2</accession>
<organism evidence="1 2">
    <name type="scientific">Pyricularia grisea</name>
    <name type="common">Crabgrass-specific blast fungus</name>
    <name type="synonym">Magnaporthe grisea</name>
    <dbReference type="NCBI Taxonomy" id="148305"/>
    <lineage>
        <taxon>Eukaryota</taxon>
        <taxon>Fungi</taxon>
        <taxon>Dikarya</taxon>
        <taxon>Ascomycota</taxon>
        <taxon>Pezizomycotina</taxon>
        <taxon>Sordariomycetes</taxon>
        <taxon>Sordariomycetidae</taxon>
        <taxon>Magnaporthales</taxon>
        <taxon>Pyriculariaceae</taxon>
        <taxon>Pyricularia</taxon>
    </lineage>
</organism>
<reference evidence="2" key="3">
    <citation type="submission" date="2025-08" db="UniProtKB">
        <authorList>
            <consortium name="RefSeq"/>
        </authorList>
    </citation>
    <scope>IDENTIFICATION</scope>
    <source>
        <strain evidence="2">NI907</strain>
    </source>
</reference>
<protein>
    <submittedName>
        <fullName evidence="2">Uncharacterized protein</fullName>
    </submittedName>
</protein>
<gene>
    <name evidence="2" type="ORF">PgNI_08021</name>
</gene>
<evidence type="ECO:0000313" key="2">
    <source>
        <dbReference type="RefSeq" id="XP_030979261.1"/>
    </source>
</evidence>
<proteinExistence type="predicted"/>
<keyword evidence="1" id="KW-1185">Reference proteome</keyword>
<reference evidence="1 2" key="1">
    <citation type="journal article" date="2019" name="Mol. Biol. Evol.">
        <title>Blast fungal genomes show frequent chromosomal changes, gene gains and losses, and effector gene turnover.</title>
        <authorList>
            <person name="Gomez Luciano L.B."/>
            <person name="Jason Tsai I."/>
            <person name="Chuma I."/>
            <person name="Tosa Y."/>
            <person name="Chen Y.H."/>
            <person name="Li J.Y."/>
            <person name="Li M.Y."/>
            <person name="Jade Lu M.Y."/>
            <person name="Nakayashiki H."/>
            <person name="Li W.H."/>
        </authorList>
    </citation>
    <scope>NUCLEOTIDE SEQUENCE [LARGE SCALE GENOMIC DNA]</scope>
    <source>
        <strain evidence="1 2">NI907</strain>
    </source>
</reference>
<reference evidence="2" key="2">
    <citation type="submission" date="2019-10" db="EMBL/GenBank/DDBJ databases">
        <authorList>
            <consortium name="NCBI Genome Project"/>
        </authorList>
    </citation>
    <scope>NUCLEOTIDE SEQUENCE</scope>
    <source>
        <strain evidence="2">NI907</strain>
    </source>
</reference>
<dbReference type="GeneID" id="41962932"/>
<dbReference type="RefSeq" id="XP_030979261.1">
    <property type="nucleotide sequence ID" value="XM_031128023.1"/>
</dbReference>